<feature type="transmembrane region" description="Helical" evidence="5">
    <location>
        <begin position="176"/>
        <end position="197"/>
    </location>
</feature>
<feature type="transmembrane region" description="Helical" evidence="5">
    <location>
        <begin position="204"/>
        <end position="219"/>
    </location>
</feature>
<accession>A0AA96JU89</accession>
<dbReference type="PANTHER" id="PTHR37422:SF13">
    <property type="entry name" value="LIPOPOLYSACCHARIDE BIOSYNTHESIS PROTEIN PA4999-RELATED"/>
    <property type="match status" value="1"/>
</dbReference>
<evidence type="ECO:0000313" key="7">
    <source>
        <dbReference type="EMBL" id="WNM60312.1"/>
    </source>
</evidence>
<feature type="transmembrane region" description="Helical" evidence="5">
    <location>
        <begin position="133"/>
        <end position="150"/>
    </location>
</feature>
<sequence>MSIDLDVGQVGSTSSSRTFSRSDLWPALGWGLCLVILLGFSPRLFHIQEYFFFTLLGMAILLCVLERKPLWIHAPLLAPFICFVGWVAFTIPFSIDPWVSLKEWQKIVAQLAVFYGTCLIVQEQRNEYFLRKALPVLLVGAIVCYSYSLLDFWDRGGNLLDRTIRAGYPKAGGADFTWLSTNVLMVFPLFITGFLAVTSSWKRVLLGCGMLLSFLALVLSYSRGVWLACLTQLIVGGFLVHKRHAFRLLVIGMVVFLSVGVVLGQLGLHRETFNPWTIKARLAVWNLSAADILDHPIVGVGYGVPILEKRHGQNIVELEAVNLGIPDIPEKPHNWYLMVVTGAGLPGLALFLWLLAKVGFTIYEDWTKAMTSSYRWLQMGVFLMVLGFSIRIFFEDSFGGSHSYLFWILVGTSVVLSHSHVEGKCNQSGHRSG</sequence>
<evidence type="ECO:0000256" key="3">
    <source>
        <dbReference type="ARBA" id="ARBA00022989"/>
    </source>
</evidence>
<reference evidence="7 8" key="1">
    <citation type="submission" date="2023-01" db="EMBL/GenBank/DDBJ databases">
        <title>Cultivation and genomic characterization of new, ubiquitous marine nitrite-oxidizing bacteria from the Nitrospirales.</title>
        <authorList>
            <person name="Mueller A.J."/>
            <person name="Daebeler A."/>
            <person name="Herbold C.W."/>
            <person name="Kirkegaard R.H."/>
            <person name="Daims H."/>
        </authorList>
    </citation>
    <scope>NUCLEOTIDE SEQUENCE [LARGE SCALE GENOMIC DNA]</scope>
    <source>
        <strain evidence="7 8">DK</strain>
    </source>
</reference>
<feature type="transmembrane region" description="Helical" evidence="5">
    <location>
        <begin position="104"/>
        <end position="121"/>
    </location>
</feature>
<keyword evidence="3 5" id="KW-1133">Transmembrane helix</keyword>
<feature type="transmembrane region" description="Helical" evidence="5">
    <location>
        <begin position="47"/>
        <end position="65"/>
    </location>
</feature>
<keyword evidence="7" id="KW-0436">Ligase</keyword>
<feature type="transmembrane region" description="Helical" evidence="5">
    <location>
        <begin position="376"/>
        <end position="394"/>
    </location>
</feature>
<evidence type="ECO:0000256" key="2">
    <source>
        <dbReference type="ARBA" id="ARBA00022692"/>
    </source>
</evidence>
<dbReference type="AlphaFoldDB" id="A0AA96JU89"/>
<dbReference type="GO" id="GO:0016874">
    <property type="term" value="F:ligase activity"/>
    <property type="evidence" value="ECO:0007669"/>
    <property type="project" value="UniProtKB-KW"/>
</dbReference>
<evidence type="ECO:0000313" key="8">
    <source>
        <dbReference type="Proteomes" id="UP001302494"/>
    </source>
</evidence>
<organism evidence="7 8">
    <name type="scientific">Candidatus Nitrospira neomarina</name>
    <dbReference type="NCBI Taxonomy" id="3020899"/>
    <lineage>
        <taxon>Bacteria</taxon>
        <taxon>Pseudomonadati</taxon>
        <taxon>Nitrospirota</taxon>
        <taxon>Nitrospiria</taxon>
        <taxon>Nitrospirales</taxon>
        <taxon>Nitrospiraceae</taxon>
        <taxon>Nitrospira</taxon>
    </lineage>
</organism>
<feature type="transmembrane region" description="Helical" evidence="5">
    <location>
        <begin position="72"/>
        <end position="92"/>
    </location>
</feature>
<feature type="transmembrane region" description="Helical" evidence="5">
    <location>
        <begin position="248"/>
        <end position="268"/>
    </location>
</feature>
<keyword evidence="8" id="KW-1185">Reference proteome</keyword>
<dbReference type="GO" id="GO:0016020">
    <property type="term" value="C:membrane"/>
    <property type="evidence" value="ECO:0007669"/>
    <property type="project" value="UniProtKB-SubCell"/>
</dbReference>
<keyword evidence="2 5" id="KW-0812">Transmembrane</keyword>
<feature type="domain" description="O-antigen ligase-related" evidence="6">
    <location>
        <begin position="209"/>
        <end position="352"/>
    </location>
</feature>
<gene>
    <name evidence="7" type="ORF">PQG83_11115</name>
</gene>
<dbReference type="InterPro" id="IPR007016">
    <property type="entry name" value="O-antigen_ligase-rel_domated"/>
</dbReference>
<evidence type="ECO:0000256" key="4">
    <source>
        <dbReference type="ARBA" id="ARBA00023136"/>
    </source>
</evidence>
<dbReference type="RefSeq" id="WP_312740889.1">
    <property type="nucleotide sequence ID" value="NZ_CP116968.1"/>
</dbReference>
<feature type="transmembrane region" description="Helical" evidence="5">
    <location>
        <begin position="400"/>
        <end position="421"/>
    </location>
</feature>
<dbReference type="Pfam" id="PF04932">
    <property type="entry name" value="Wzy_C"/>
    <property type="match status" value="1"/>
</dbReference>
<evidence type="ECO:0000256" key="1">
    <source>
        <dbReference type="ARBA" id="ARBA00004141"/>
    </source>
</evidence>
<feature type="transmembrane region" description="Helical" evidence="5">
    <location>
        <begin position="24"/>
        <end position="41"/>
    </location>
</feature>
<dbReference type="Proteomes" id="UP001302494">
    <property type="component" value="Chromosome"/>
</dbReference>
<comment type="subcellular location">
    <subcellularLocation>
        <location evidence="1">Membrane</location>
        <topology evidence="1">Multi-pass membrane protein</topology>
    </subcellularLocation>
</comment>
<dbReference type="EMBL" id="CP116968">
    <property type="protein sequence ID" value="WNM60312.1"/>
    <property type="molecule type" value="Genomic_DNA"/>
</dbReference>
<name>A0AA96JU89_9BACT</name>
<keyword evidence="4 5" id="KW-0472">Membrane</keyword>
<evidence type="ECO:0000256" key="5">
    <source>
        <dbReference type="SAM" id="Phobius"/>
    </source>
</evidence>
<evidence type="ECO:0000259" key="6">
    <source>
        <dbReference type="Pfam" id="PF04932"/>
    </source>
</evidence>
<dbReference type="PANTHER" id="PTHR37422">
    <property type="entry name" value="TEICHURONIC ACID BIOSYNTHESIS PROTEIN TUAE"/>
    <property type="match status" value="1"/>
</dbReference>
<protein>
    <submittedName>
        <fullName evidence="7">O-antigen ligase family protein</fullName>
    </submittedName>
</protein>
<dbReference type="KEGG" id="nneo:PQG83_11115"/>
<dbReference type="InterPro" id="IPR051533">
    <property type="entry name" value="WaaL-like"/>
</dbReference>
<feature type="transmembrane region" description="Helical" evidence="5">
    <location>
        <begin position="335"/>
        <end position="355"/>
    </location>
</feature>
<proteinExistence type="predicted"/>